<dbReference type="Gene3D" id="3.55.50.30">
    <property type="match status" value="1"/>
</dbReference>
<evidence type="ECO:0000259" key="1">
    <source>
        <dbReference type="Pfam" id="PF04773"/>
    </source>
</evidence>
<gene>
    <name evidence="3" type="ORF">SAMN05421640_0961</name>
</gene>
<dbReference type="PANTHER" id="PTHR30273">
    <property type="entry name" value="PERIPLASMIC SIGNAL SENSOR AND SIGMA FACTOR ACTIVATOR FECR-RELATED"/>
    <property type="match status" value="1"/>
</dbReference>
<evidence type="ECO:0000313" key="4">
    <source>
        <dbReference type="Proteomes" id="UP000198393"/>
    </source>
</evidence>
<dbReference type="InterPro" id="IPR032508">
    <property type="entry name" value="FecR_C"/>
</dbReference>
<proteinExistence type="predicted"/>
<dbReference type="Pfam" id="PF04773">
    <property type="entry name" value="FecR"/>
    <property type="match status" value="1"/>
</dbReference>
<evidence type="ECO:0000313" key="3">
    <source>
        <dbReference type="EMBL" id="SNS71398.1"/>
    </source>
</evidence>
<dbReference type="Pfam" id="PF16344">
    <property type="entry name" value="FecR_C"/>
    <property type="match status" value="1"/>
</dbReference>
<feature type="domain" description="Protein FecR C-terminal" evidence="2">
    <location>
        <begin position="234"/>
        <end position="300"/>
    </location>
</feature>
<keyword evidence="4" id="KW-1185">Reference proteome</keyword>
<name>A0A239GRJ1_EKHLU</name>
<accession>A0A239GRJ1</accession>
<dbReference type="EMBL" id="FZPD01000002">
    <property type="protein sequence ID" value="SNS71398.1"/>
    <property type="molecule type" value="Genomic_DNA"/>
</dbReference>
<feature type="domain" description="FecR protein" evidence="1">
    <location>
        <begin position="105"/>
        <end position="186"/>
    </location>
</feature>
<dbReference type="PIRSF" id="PIRSF018266">
    <property type="entry name" value="FecR"/>
    <property type="match status" value="1"/>
</dbReference>
<dbReference type="Gene3D" id="2.60.120.1440">
    <property type="match status" value="1"/>
</dbReference>
<organism evidence="3 4">
    <name type="scientific">Ekhidna lutea</name>
    <dbReference type="NCBI Taxonomy" id="447679"/>
    <lineage>
        <taxon>Bacteria</taxon>
        <taxon>Pseudomonadati</taxon>
        <taxon>Bacteroidota</taxon>
        <taxon>Cytophagia</taxon>
        <taxon>Cytophagales</taxon>
        <taxon>Reichenbachiellaceae</taxon>
        <taxon>Ekhidna</taxon>
    </lineage>
</organism>
<dbReference type="OrthoDB" id="645173at2"/>
<dbReference type="InterPro" id="IPR006860">
    <property type="entry name" value="FecR"/>
</dbReference>
<dbReference type="GO" id="GO:0016989">
    <property type="term" value="F:sigma factor antagonist activity"/>
    <property type="evidence" value="ECO:0007669"/>
    <property type="project" value="TreeGrafter"/>
</dbReference>
<sequence length="306" mass="34002">MEEVLAKYFSGEATNNEISLVETWRSESKTNAQAFFDAKNVWLVSQPETAPPSQVLDEIINETQGKVVPFMMRSWVKYASAAVLVLAISLLFVLNNSETDNVYSTQSMADGSEISLHGSSSIEVIAFNDEIREIKVTGKAYFDIERDETRPFIIHTENARVQVLGTSFLVKANGEETEVCVESGLVGFSKKVDGSEVSVKLTKGEMGLISNSNKGIIKRNIRDLNYLAWKTKVITFNESTMAEVEQVLEDVYGIDVSFDNPEFKGCKLTAKFNKKKPKDAIEIIARTFGVEYEFTNGKAILKGKGC</sequence>
<dbReference type="Proteomes" id="UP000198393">
    <property type="component" value="Unassembled WGS sequence"/>
</dbReference>
<protein>
    <submittedName>
        <fullName evidence="3">FecR family protein</fullName>
    </submittedName>
</protein>
<dbReference type="RefSeq" id="WP_089355733.1">
    <property type="nucleotide sequence ID" value="NZ_FZPD01000002.1"/>
</dbReference>
<dbReference type="InterPro" id="IPR012373">
    <property type="entry name" value="Ferrdict_sens_TM"/>
</dbReference>
<dbReference type="PANTHER" id="PTHR30273:SF2">
    <property type="entry name" value="PROTEIN FECR"/>
    <property type="match status" value="1"/>
</dbReference>
<dbReference type="AlphaFoldDB" id="A0A239GRJ1"/>
<reference evidence="3 4" key="1">
    <citation type="submission" date="2017-06" db="EMBL/GenBank/DDBJ databases">
        <authorList>
            <person name="Kim H.J."/>
            <person name="Triplett B.A."/>
        </authorList>
    </citation>
    <scope>NUCLEOTIDE SEQUENCE [LARGE SCALE GENOMIC DNA]</scope>
    <source>
        <strain evidence="3 4">DSM 19307</strain>
    </source>
</reference>
<evidence type="ECO:0000259" key="2">
    <source>
        <dbReference type="Pfam" id="PF16344"/>
    </source>
</evidence>